<evidence type="ECO:0000256" key="1">
    <source>
        <dbReference type="ARBA" id="ARBA00000085"/>
    </source>
</evidence>
<accession>A0A811QVE0</accession>
<evidence type="ECO:0000256" key="4">
    <source>
        <dbReference type="ARBA" id="ARBA00022553"/>
    </source>
</evidence>
<evidence type="ECO:0000256" key="3">
    <source>
        <dbReference type="ARBA" id="ARBA00012438"/>
    </source>
</evidence>
<dbReference type="Gene3D" id="3.30.565.10">
    <property type="entry name" value="Histidine kinase-like ATPase, C-terminal domain"/>
    <property type="match status" value="2"/>
</dbReference>
<name>A0A811QVE0_9POAL</name>
<reference evidence="7" key="1">
    <citation type="submission" date="2020-10" db="EMBL/GenBank/DDBJ databases">
        <authorList>
            <person name="Han B."/>
            <person name="Lu T."/>
            <person name="Zhao Q."/>
            <person name="Huang X."/>
            <person name="Zhao Y."/>
        </authorList>
    </citation>
    <scope>NUCLEOTIDE SEQUENCE</scope>
</reference>
<keyword evidence="4" id="KW-0597">Phosphoprotein</keyword>
<evidence type="ECO:0000256" key="2">
    <source>
        <dbReference type="ARBA" id="ARBA00011738"/>
    </source>
</evidence>
<keyword evidence="8" id="KW-1185">Reference proteome</keyword>
<dbReference type="EMBL" id="CAJGYO010000011">
    <property type="protein sequence ID" value="CAD6260907.1"/>
    <property type="molecule type" value="Genomic_DNA"/>
</dbReference>
<dbReference type="SMART" id="SM00387">
    <property type="entry name" value="HATPase_c"/>
    <property type="match status" value="1"/>
</dbReference>
<evidence type="ECO:0000259" key="6">
    <source>
        <dbReference type="SMART" id="SM00387"/>
    </source>
</evidence>
<evidence type="ECO:0000256" key="5">
    <source>
        <dbReference type="ARBA" id="ARBA00023012"/>
    </source>
</evidence>
<dbReference type="Pfam" id="PF02518">
    <property type="entry name" value="HATPase_c"/>
    <property type="match status" value="1"/>
</dbReference>
<dbReference type="OrthoDB" id="60033at2759"/>
<dbReference type="PANTHER" id="PTHR43719:SF75">
    <property type="entry name" value="HISTIDINE KINASE CKI1"/>
    <property type="match status" value="1"/>
</dbReference>
<dbReference type="InterPro" id="IPR050956">
    <property type="entry name" value="2C_system_His_kinase"/>
</dbReference>
<dbReference type="SUPFAM" id="SSF55874">
    <property type="entry name" value="ATPase domain of HSP90 chaperone/DNA topoisomerase II/histidine kinase"/>
    <property type="match status" value="1"/>
</dbReference>
<comment type="subunit">
    <text evidence="2">Homodimer.</text>
</comment>
<dbReference type="PANTHER" id="PTHR43719">
    <property type="entry name" value="TWO-COMPONENT HISTIDINE KINASE"/>
    <property type="match status" value="1"/>
</dbReference>
<gene>
    <name evidence="7" type="ORF">NCGR_LOCUS44330</name>
</gene>
<sequence length="178" mass="19233">MANVMGVGRGVEVVRDPCDFSVLRCAAILGDSKRLKQILHNMLGNALKFTDKGHVVLRDWATQPIAGSSVSAPSRLTNGQGGTDLGLGIVQSFVRLMGGEISIKDKGPGENGTCFAFNMLLKISEVQQPQDIEGPSVPSGTLNRSNFIASAFEEASNFKRVHCVLYVHGYETRRILQT</sequence>
<dbReference type="InterPro" id="IPR036890">
    <property type="entry name" value="HATPase_C_sf"/>
</dbReference>
<dbReference type="GO" id="GO:0004673">
    <property type="term" value="F:protein histidine kinase activity"/>
    <property type="evidence" value="ECO:0007669"/>
    <property type="project" value="UniProtKB-EC"/>
</dbReference>
<dbReference type="AlphaFoldDB" id="A0A811QVE0"/>
<protein>
    <recommendedName>
        <fullName evidence="3">histidine kinase</fullName>
        <ecNumber evidence="3">2.7.13.3</ecNumber>
    </recommendedName>
</protein>
<keyword evidence="5" id="KW-0902">Two-component regulatory system</keyword>
<evidence type="ECO:0000313" key="7">
    <source>
        <dbReference type="EMBL" id="CAD6260907.1"/>
    </source>
</evidence>
<comment type="caution">
    <text evidence="7">The sequence shown here is derived from an EMBL/GenBank/DDBJ whole genome shotgun (WGS) entry which is preliminary data.</text>
</comment>
<evidence type="ECO:0000313" key="8">
    <source>
        <dbReference type="Proteomes" id="UP000604825"/>
    </source>
</evidence>
<dbReference type="EC" id="2.7.13.3" evidence="3"/>
<feature type="domain" description="Histidine kinase/HSP90-like ATPase" evidence="6">
    <location>
        <begin position="30"/>
        <end position="123"/>
    </location>
</feature>
<dbReference type="Proteomes" id="UP000604825">
    <property type="component" value="Unassembled WGS sequence"/>
</dbReference>
<comment type="catalytic activity">
    <reaction evidence="1">
        <text>ATP + protein L-histidine = ADP + protein N-phospho-L-histidine.</text>
        <dbReference type="EC" id="2.7.13.3"/>
    </reaction>
</comment>
<dbReference type="GO" id="GO:0000160">
    <property type="term" value="P:phosphorelay signal transduction system"/>
    <property type="evidence" value="ECO:0007669"/>
    <property type="project" value="UniProtKB-KW"/>
</dbReference>
<dbReference type="InterPro" id="IPR003594">
    <property type="entry name" value="HATPase_dom"/>
</dbReference>
<proteinExistence type="predicted"/>
<organism evidence="7 8">
    <name type="scientific">Miscanthus lutarioriparius</name>
    <dbReference type="NCBI Taxonomy" id="422564"/>
    <lineage>
        <taxon>Eukaryota</taxon>
        <taxon>Viridiplantae</taxon>
        <taxon>Streptophyta</taxon>
        <taxon>Embryophyta</taxon>
        <taxon>Tracheophyta</taxon>
        <taxon>Spermatophyta</taxon>
        <taxon>Magnoliopsida</taxon>
        <taxon>Liliopsida</taxon>
        <taxon>Poales</taxon>
        <taxon>Poaceae</taxon>
        <taxon>PACMAD clade</taxon>
        <taxon>Panicoideae</taxon>
        <taxon>Andropogonodae</taxon>
        <taxon>Andropogoneae</taxon>
        <taxon>Saccharinae</taxon>
        <taxon>Miscanthus</taxon>
    </lineage>
</organism>